<dbReference type="Proteomes" id="UP000826725">
    <property type="component" value="Chromosome"/>
</dbReference>
<dbReference type="RefSeq" id="WP_228855536.1">
    <property type="nucleotide sequence ID" value="NZ_AP024086.1"/>
</dbReference>
<evidence type="ECO:0000313" key="3">
    <source>
        <dbReference type="Proteomes" id="UP000826725"/>
    </source>
</evidence>
<keyword evidence="1" id="KW-0472">Membrane</keyword>
<organism evidence="2 3">
    <name type="scientific">Desulfomarina profundi</name>
    <dbReference type="NCBI Taxonomy" id="2772557"/>
    <lineage>
        <taxon>Bacteria</taxon>
        <taxon>Pseudomonadati</taxon>
        <taxon>Thermodesulfobacteriota</taxon>
        <taxon>Desulfobulbia</taxon>
        <taxon>Desulfobulbales</taxon>
        <taxon>Desulfobulbaceae</taxon>
        <taxon>Desulfomarina</taxon>
    </lineage>
</organism>
<proteinExistence type="predicted"/>
<dbReference type="EMBL" id="AP024086">
    <property type="protein sequence ID" value="BCL63263.1"/>
    <property type="molecule type" value="Genomic_DNA"/>
</dbReference>
<reference evidence="2" key="1">
    <citation type="submission" date="2020-09" db="EMBL/GenBank/DDBJ databases">
        <title>Desulfogranum mesoprofundum gen. nov., sp. nov., a novel mesophilic, sulfate-reducing chemolithoautotroph isolated from a deep-sea hydrothermal vent chimney in the Suiyo Seamount.</title>
        <authorList>
            <person name="Hashimoto Y."/>
            <person name="Nakagawa S."/>
        </authorList>
    </citation>
    <scope>NUCLEOTIDE SEQUENCE</scope>
    <source>
        <strain evidence="2">KT2</strain>
    </source>
</reference>
<keyword evidence="1" id="KW-1133">Transmembrane helix</keyword>
<feature type="transmembrane region" description="Helical" evidence="1">
    <location>
        <begin position="23"/>
        <end position="43"/>
    </location>
</feature>
<evidence type="ECO:0000313" key="2">
    <source>
        <dbReference type="EMBL" id="BCL63263.1"/>
    </source>
</evidence>
<protein>
    <submittedName>
        <fullName evidence="2">Uncharacterized protein</fullName>
    </submittedName>
</protein>
<accession>A0A8D5FQ36</accession>
<evidence type="ECO:0000256" key="1">
    <source>
        <dbReference type="SAM" id="Phobius"/>
    </source>
</evidence>
<gene>
    <name evidence="2" type="ORF">DGMP_39560</name>
</gene>
<keyword evidence="1" id="KW-0812">Transmembrane</keyword>
<dbReference type="AlphaFoldDB" id="A0A8D5FQ36"/>
<sequence>MADEKREQSGGIGLAGLPKNWSVAVQLVGTFGLAVFLVLYYVLVMQPRDVKRYEELRDSVLSLEKIMISRQSLVTRETVRRLEDLYIAGVSYETGSLVKRELKRNVNSADLSKEIEKKLIFATRLLEGLRRKNEGVVSEMLTYKILNSEISDKIAEKAVREWRGRTLEEIVAECRDALYFAIRQAARAK</sequence>
<dbReference type="KEGG" id="dbk:DGMP_39560"/>
<keyword evidence="3" id="KW-1185">Reference proteome</keyword>
<name>A0A8D5FQ36_9BACT</name>